<feature type="domain" description="CAAX prenyl protease 2/Lysostaphin resistance protein A-like" evidence="2">
    <location>
        <begin position="111"/>
        <end position="197"/>
    </location>
</feature>
<keyword evidence="1" id="KW-0472">Membrane</keyword>
<feature type="transmembrane region" description="Helical" evidence="1">
    <location>
        <begin position="77"/>
        <end position="94"/>
    </location>
</feature>
<dbReference type="AlphaFoldDB" id="A0A521DGE8"/>
<feature type="transmembrane region" description="Helical" evidence="1">
    <location>
        <begin position="141"/>
        <end position="156"/>
    </location>
</feature>
<feature type="transmembrane region" description="Helical" evidence="1">
    <location>
        <begin position="114"/>
        <end position="134"/>
    </location>
</feature>
<organism evidence="3 4">
    <name type="scientific">Saccharicrinis carchari</name>
    <dbReference type="NCBI Taxonomy" id="1168039"/>
    <lineage>
        <taxon>Bacteria</taxon>
        <taxon>Pseudomonadati</taxon>
        <taxon>Bacteroidota</taxon>
        <taxon>Bacteroidia</taxon>
        <taxon>Marinilabiliales</taxon>
        <taxon>Marinilabiliaceae</taxon>
        <taxon>Saccharicrinis</taxon>
    </lineage>
</organism>
<dbReference type="GO" id="GO:0006508">
    <property type="term" value="P:proteolysis"/>
    <property type="evidence" value="ECO:0007669"/>
    <property type="project" value="UniProtKB-KW"/>
</dbReference>
<feature type="transmembrane region" description="Helical" evidence="1">
    <location>
        <begin position="12"/>
        <end position="34"/>
    </location>
</feature>
<keyword evidence="1" id="KW-1133">Transmembrane helix</keyword>
<dbReference type="RefSeq" id="WP_142533619.1">
    <property type="nucleotide sequence ID" value="NZ_FXTB01000005.1"/>
</dbReference>
<dbReference type="GO" id="GO:0080120">
    <property type="term" value="P:CAAX-box protein maturation"/>
    <property type="evidence" value="ECO:0007669"/>
    <property type="project" value="UniProtKB-ARBA"/>
</dbReference>
<evidence type="ECO:0000313" key="3">
    <source>
        <dbReference type="EMBL" id="SMO70789.1"/>
    </source>
</evidence>
<feature type="transmembrane region" description="Helical" evidence="1">
    <location>
        <begin position="162"/>
        <end position="180"/>
    </location>
</feature>
<dbReference type="EMBL" id="FXTB01000005">
    <property type="protein sequence ID" value="SMO70789.1"/>
    <property type="molecule type" value="Genomic_DNA"/>
</dbReference>
<proteinExistence type="predicted"/>
<keyword evidence="1" id="KW-0812">Transmembrane</keyword>
<protein>
    <submittedName>
        <fullName evidence="3">CAAX protease self-immunity</fullName>
    </submittedName>
</protein>
<dbReference type="GO" id="GO:0004175">
    <property type="term" value="F:endopeptidase activity"/>
    <property type="evidence" value="ECO:0007669"/>
    <property type="project" value="UniProtKB-ARBA"/>
</dbReference>
<keyword evidence="4" id="KW-1185">Reference proteome</keyword>
<dbReference type="Proteomes" id="UP000319040">
    <property type="component" value="Unassembled WGS sequence"/>
</dbReference>
<keyword evidence="3" id="KW-0378">Hydrolase</keyword>
<name>A0A521DGE8_SACCC</name>
<evidence type="ECO:0000256" key="1">
    <source>
        <dbReference type="SAM" id="Phobius"/>
    </source>
</evidence>
<feature type="transmembrane region" description="Helical" evidence="1">
    <location>
        <begin position="187"/>
        <end position="206"/>
    </location>
</feature>
<reference evidence="3 4" key="1">
    <citation type="submission" date="2017-05" db="EMBL/GenBank/DDBJ databases">
        <authorList>
            <person name="Varghese N."/>
            <person name="Submissions S."/>
        </authorList>
    </citation>
    <scope>NUCLEOTIDE SEQUENCE [LARGE SCALE GENOMIC DNA]</scope>
    <source>
        <strain evidence="3 4">DSM 27040</strain>
    </source>
</reference>
<evidence type="ECO:0000313" key="4">
    <source>
        <dbReference type="Proteomes" id="UP000319040"/>
    </source>
</evidence>
<sequence length="250" mass="29432">MNDKILKKMYAFILMVLILLIYPVLSGILVYIVGNIDLSLLKWPQLWSYVTFVIFLLIFYKDLRLKSSFKIPTWKDLVLALLIVFALHISMIFIHNIDMENATVYGWNRNPYQIIFFVLLTPIFEEMGFRILIINKFKHRLNFWIIAIIISIYFALIHFGSFYAHVSLFIFSLVLVRLYYILKNGTLLILIHVLYNGIIAIENTLWKDFFNANSALLQSPTYYIIAGVSMTMLSFLFFKTGWHRVKGFLN</sequence>
<feature type="transmembrane region" description="Helical" evidence="1">
    <location>
        <begin position="46"/>
        <end position="65"/>
    </location>
</feature>
<dbReference type="Pfam" id="PF02517">
    <property type="entry name" value="Rce1-like"/>
    <property type="match status" value="1"/>
</dbReference>
<keyword evidence="3" id="KW-0645">Protease</keyword>
<feature type="transmembrane region" description="Helical" evidence="1">
    <location>
        <begin position="221"/>
        <end position="238"/>
    </location>
</feature>
<gene>
    <name evidence="3" type="ORF">SAMN06265379_105169</name>
</gene>
<accession>A0A521DGE8</accession>
<dbReference type="InterPro" id="IPR003675">
    <property type="entry name" value="Rce1/LyrA-like_dom"/>
</dbReference>
<evidence type="ECO:0000259" key="2">
    <source>
        <dbReference type="Pfam" id="PF02517"/>
    </source>
</evidence>